<dbReference type="OrthoDB" id="9758700at2"/>
<gene>
    <name evidence="4" type="ORF">C667_07781</name>
</gene>
<dbReference type="InterPro" id="IPR054767">
    <property type="entry name" value="Cas10-Cmr2_palm2"/>
</dbReference>
<dbReference type="RefSeq" id="WP_004359779.1">
    <property type="nucleotide sequence ID" value="NZ_AMXF01000037.1"/>
</dbReference>
<dbReference type="AlphaFoldDB" id="N6YTQ9"/>
<accession>N6YTQ9</accession>
<sequence length="983" mass="107476">MSEPTQNIWLAKLAAWTHDPAEKALVLLRDPAGHEGGTVRELQQTLFPSGIGSLAAHVKRADHWASAADRPQFPRDSKDGRYAAWTQVRFSESPTLIHPLSGTAYPLRKLEIEAAHIKAASTAHFKGLIERDANGQPDIRKTALAFWRFGPEIDTDGLRALWQLLPADTRIPDHTIWTHLDLSAAFASSFAADESASPALLSMSFGPVQDFIAQARTTSDLWAGSHLLSRIAWQGLKVICERLGPDAVIFPQLRGVPLVDLWLRDEVGIHADRFAQCEWAKDSNRTDANPLFAAALPNKLVAIVPAAQARELAEAVTRAVRDFVRDTAAAMLADLLEAAGITNNPELPCHSQLAAQLDGFPEVHWAVVPFAPLVEERTGEVPNTTELKNASSPFFGDGGFLASPAWQRLSRPLDLEGTQFYRPNAGVLYPAIYELLDRLAASAKSVRTAPQRPNGGEQGYRCDLTGEAEWLTHDRAHLTIPKGERKQAPTLWNLAAERRPGISRKDEHLSALAMLKRLWPSWFVKQELGESFGIDTQRFVISTHTLAISTSLERWLAAGAPVDKGARELLDKARAPGSERAALPRRLVRTLYRGKEFDDDQRTLARALPALMERDASDDPEARNDTADLAFKLLGGKPEAYYALILLDGDKMGAWISGTDDAVQIKTRTTFHPQIRERMKAHFTRTEHQDYLDAPRAVSPSRHMAISSALNAFALTLAQDIVENRCKGKLIYAGGDDVMALVAVDDLLACLSLLRAAYGGLPVTDTLRDTLGVDLTRPTELRLGGGHAVLDGKLLRLMGERATASAGAVIAHHSAPLGAVLRSLRQAEKRAKNRGGRDAFSITLLKRGGGATELTLPWRLADAPTLDDSPMQALAALTRLFAGDDTSRKAAYVTQGWLPHLPSAAQMPREELQALVTRNLTYQIKRQSAGDPVAQAQAPLLADKLASVAFHPRLGDTSPAETVRDVLAVAEFLARESRALKDR</sequence>
<dbReference type="Proteomes" id="UP000013047">
    <property type="component" value="Unassembled WGS sequence"/>
</dbReference>
<dbReference type="GO" id="GO:0000166">
    <property type="term" value="F:nucleotide binding"/>
    <property type="evidence" value="ECO:0007669"/>
    <property type="project" value="UniProtKB-KW"/>
</dbReference>
<keyword evidence="2" id="KW-0051">Antiviral defense</keyword>
<dbReference type="Pfam" id="PF12469">
    <property type="entry name" value="Cmr2_N"/>
    <property type="match status" value="1"/>
</dbReference>
<comment type="caution">
    <text evidence="4">The sequence shown here is derived from an EMBL/GenBank/DDBJ whole genome shotgun (WGS) entry which is preliminary data.</text>
</comment>
<dbReference type="GO" id="GO:0051607">
    <property type="term" value="P:defense response to virus"/>
    <property type="evidence" value="ECO:0007669"/>
    <property type="project" value="UniProtKB-KW"/>
</dbReference>
<dbReference type="Gene3D" id="3.30.70.270">
    <property type="match status" value="1"/>
</dbReference>
<evidence type="ECO:0000256" key="2">
    <source>
        <dbReference type="ARBA" id="ARBA00023118"/>
    </source>
</evidence>
<evidence type="ECO:0000313" key="4">
    <source>
        <dbReference type="EMBL" id="ENO97676.1"/>
    </source>
</evidence>
<keyword evidence="5" id="KW-1185">Reference proteome</keyword>
<dbReference type="InterPro" id="IPR043128">
    <property type="entry name" value="Rev_trsase/Diguanyl_cyclase"/>
</dbReference>
<dbReference type="InterPro" id="IPR038242">
    <property type="entry name" value="Cmr2_N"/>
</dbReference>
<dbReference type="EMBL" id="AMXF01000037">
    <property type="protein sequence ID" value="ENO97676.1"/>
    <property type="molecule type" value="Genomic_DNA"/>
</dbReference>
<dbReference type="CDD" id="cd09679">
    <property type="entry name" value="Cas10_III"/>
    <property type="match status" value="1"/>
</dbReference>
<protein>
    <submittedName>
        <fullName evidence="4">CRISPR-associated RAMP Crm2 family protein</fullName>
    </submittedName>
</protein>
<dbReference type="NCBIfam" id="TIGR02577">
    <property type="entry name" value="cas_TM1794_Cmr2"/>
    <property type="match status" value="1"/>
</dbReference>
<reference evidence="4 5" key="1">
    <citation type="submission" date="2012-09" db="EMBL/GenBank/DDBJ databases">
        <title>Draft Genome Sequences of 6 Strains from Genus Thauera.</title>
        <authorList>
            <person name="Liu B."/>
            <person name="Shapleigh J.P."/>
            <person name="Frostegard A.H."/>
        </authorList>
    </citation>
    <scope>NUCLEOTIDE SEQUENCE [LARGE SCALE GENOMIC DNA]</scope>
    <source>
        <strain evidence="4 5">B4P</strain>
    </source>
</reference>
<organism evidence="4 5">
    <name type="scientific">Thauera phenylacetica B4P</name>
    <dbReference type="NCBI Taxonomy" id="1234382"/>
    <lineage>
        <taxon>Bacteria</taxon>
        <taxon>Pseudomonadati</taxon>
        <taxon>Pseudomonadota</taxon>
        <taxon>Betaproteobacteria</taxon>
        <taxon>Rhodocyclales</taxon>
        <taxon>Zoogloeaceae</taxon>
        <taxon>Thauera</taxon>
    </lineage>
</organism>
<feature type="domain" description="GGDEF" evidence="3">
    <location>
        <begin position="640"/>
        <end position="845"/>
    </location>
</feature>
<evidence type="ECO:0000259" key="3">
    <source>
        <dbReference type="PROSITE" id="PS50887"/>
    </source>
</evidence>
<dbReference type="Pfam" id="PF22335">
    <property type="entry name" value="Cas10-Cmr2_palm2"/>
    <property type="match status" value="1"/>
</dbReference>
<dbReference type="InterPro" id="IPR013407">
    <property type="entry name" value="CRISPR-assoc_prot_Cmr2"/>
</dbReference>
<proteinExistence type="predicted"/>
<evidence type="ECO:0000313" key="5">
    <source>
        <dbReference type="Proteomes" id="UP000013047"/>
    </source>
</evidence>
<keyword evidence="1" id="KW-0547">Nucleotide-binding</keyword>
<dbReference type="PROSITE" id="PS50887">
    <property type="entry name" value="GGDEF"/>
    <property type="match status" value="1"/>
</dbReference>
<dbReference type="InterPro" id="IPR000160">
    <property type="entry name" value="GGDEF_dom"/>
</dbReference>
<name>N6YTQ9_9RHOO</name>
<dbReference type="InterPro" id="IPR024615">
    <property type="entry name" value="CRISPR-assoc_Cmr2_N"/>
</dbReference>
<evidence type="ECO:0000256" key="1">
    <source>
        <dbReference type="ARBA" id="ARBA00022741"/>
    </source>
</evidence>
<dbReference type="Gene3D" id="3.30.70.2220">
    <property type="entry name" value="CRISPR-Cas system, Cmr2 subunit, D1 domain, cysteine cluster"/>
    <property type="match status" value="1"/>
</dbReference>